<dbReference type="CDD" id="cd01673">
    <property type="entry name" value="dNK"/>
    <property type="match status" value="1"/>
</dbReference>
<keyword evidence="3" id="KW-0067">ATP-binding</keyword>
<dbReference type="InterPro" id="IPR031314">
    <property type="entry name" value="DNK_dom"/>
</dbReference>
<evidence type="ECO:0000313" key="6">
    <source>
        <dbReference type="WBParaSite" id="PSAMB.scaffold7555size7453.g30224.t1"/>
    </source>
</evidence>
<sequence>MRRSVSLLRSASLNGLRSDRLESTLPLPLRRTVVIEGNIASGKTECLEYLSRNPNIQTIAEPVDKWRNVRGHNTLDLMYKDPARWSLTLQTYVQLTMMQAHATQQTRPVKVMERSIFSAKYCFVENLRTAGLMPPVEYAVLSEWFDWLITNWHLEVDLIVYLRTKPEIVCERLRKRHRSEEMAVTLDYLSKLHNLHEDWLTDGRFPVPCHVVTVDANADLESVQKQCEREITNRFFPENAAEARQAIAHS</sequence>
<evidence type="ECO:0000313" key="5">
    <source>
        <dbReference type="Proteomes" id="UP000887566"/>
    </source>
</evidence>
<feature type="domain" description="Deoxynucleoside kinase" evidence="4">
    <location>
        <begin position="34"/>
        <end position="228"/>
    </location>
</feature>
<dbReference type="WBParaSite" id="PSAMB.scaffold7555size7453.g30224.t1">
    <property type="protein sequence ID" value="PSAMB.scaffold7555size7453.g30224.t1"/>
    <property type="gene ID" value="PSAMB.scaffold7555size7453.g30224"/>
</dbReference>
<keyword evidence="5" id="KW-1185">Reference proteome</keyword>
<dbReference type="SUPFAM" id="SSF52540">
    <property type="entry name" value="P-loop containing nucleoside triphosphate hydrolases"/>
    <property type="match status" value="1"/>
</dbReference>
<feature type="active site" description="Proton acceptor" evidence="2">
    <location>
        <position position="113"/>
    </location>
</feature>
<evidence type="ECO:0000256" key="3">
    <source>
        <dbReference type="PIRSR" id="PIRSR000705-3"/>
    </source>
</evidence>
<protein>
    <submittedName>
        <fullName evidence="6">Deoxynucleoside kinase domain-containing protein</fullName>
    </submittedName>
</protein>
<dbReference type="Pfam" id="PF01712">
    <property type="entry name" value="dNK"/>
    <property type="match status" value="1"/>
</dbReference>
<organism evidence="5 6">
    <name type="scientific">Plectus sambesii</name>
    <dbReference type="NCBI Taxonomy" id="2011161"/>
    <lineage>
        <taxon>Eukaryota</taxon>
        <taxon>Metazoa</taxon>
        <taxon>Ecdysozoa</taxon>
        <taxon>Nematoda</taxon>
        <taxon>Chromadorea</taxon>
        <taxon>Plectida</taxon>
        <taxon>Plectina</taxon>
        <taxon>Plectoidea</taxon>
        <taxon>Plectidae</taxon>
        <taxon>Plectus</taxon>
    </lineage>
</organism>
<dbReference type="GO" id="GO:0005739">
    <property type="term" value="C:mitochondrion"/>
    <property type="evidence" value="ECO:0007669"/>
    <property type="project" value="TreeGrafter"/>
</dbReference>
<dbReference type="AlphaFoldDB" id="A0A914XDP9"/>
<dbReference type="InterPro" id="IPR050566">
    <property type="entry name" value="Deoxyribonucleoside_kinase"/>
</dbReference>
<dbReference type="PIRSF" id="PIRSF000705">
    <property type="entry name" value="DNK"/>
    <property type="match status" value="1"/>
</dbReference>
<reference evidence="6" key="1">
    <citation type="submission" date="2022-11" db="UniProtKB">
        <authorList>
            <consortium name="WormBaseParasite"/>
        </authorList>
    </citation>
    <scope>IDENTIFICATION</scope>
</reference>
<evidence type="ECO:0000259" key="4">
    <source>
        <dbReference type="Pfam" id="PF01712"/>
    </source>
</evidence>
<comment type="similarity">
    <text evidence="1">Belongs to the DCK/DGK family.</text>
</comment>
<dbReference type="InterPro" id="IPR027417">
    <property type="entry name" value="P-loop_NTPase"/>
</dbReference>
<feature type="binding site" evidence="3">
    <location>
        <begin position="172"/>
        <end position="176"/>
    </location>
    <ligand>
        <name>ATP</name>
        <dbReference type="ChEBI" id="CHEBI:30616"/>
    </ligand>
</feature>
<dbReference type="FunFam" id="3.40.50.300:FF:001571">
    <property type="entry name" value="Deoxynucleoside kinase"/>
    <property type="match status" value="1"/>
</dbReference>
<dbReference type="InterPro" id="IPR002624">
    <property type="entry name" value="DCK/DGK"/>
</dbReference>
<evidence type="ECO:0000256" key="2">
    <source>
        <dbReference type="PIRSR" id="PIRSR000705-1"/>
    </source>
</evidence>
<dbReference type="Proteomes" id="UP000887566">
    <property type="component" value="Unplaced"/>
</dbReference>
<dbReference type="Gene3D" id="3.40.50.300">
    <property type="entry name" value="P-loop containing nucleotide triphosphate hydrolases"/>
    <property type="match status" value="1"/>
</dbReference>
<dbReference type="PANTHER" id="PTHR10513:SF24">
    <property type="entry name" value="THYMIDINE KINASE 2, MITOCHONDRIAL"/>
    <property type="match status" value="1"/>
</dbReference>
<evidence type="ECO:0000256" key="1">
    <source>
        <dbReference type="ARBA" id="ARBA00007420"/>
    </source>
</evidence>
<name>A0A914XDP9_9BILA</name>
<proteinExistence type="inferred from homology"/>
<dbReference type="GO" id="GO:0005524">
    <property type="term" value="F:ATP binding"/>
    <property type="evidence" value="ECO:0007669"/>
    <property type="project" value="UniProtKB-KW"/>
</dbReference>
<dbReference type="GO" id="GO:0019136">
    <property type="term" value="F:deoxynucleoside kinase activity"/>
    <property type="evidence" value="ECO:0007669"/>
    <property type="project" value="InterPro"/>
</dbReference>
<accession>A0A914XDP9</accession>
<dbReference type="PANTHER" id="PTHR10513">
    <property type="entry name" value="DEOXYNUCLEOSIDE KINASE"/>
    <property type="match status" value="1"/>
</dbReference>
<keyword evidence="3" id="KW-0547">Nucleotide-binding</keyword>